<name>A0A6T8JP30_9STRA</name>
<organism evidence="2">
    <name type="scientific">Proboscia inermis</name>
    <dbReference type="NCBI Taxonomy" id="420281"/>
    <lineage>
        <taxon>Eukaryota</taxon>
        <taxon>Sar</taxon>
        <taxon>Stramenopiles</taxon>
        <taxon>Ochrophyta</taxon>
        <taxon>Bacillariophyta</taxon>
        <taxon>Coscinodiscophyceae</taxon>
        <taxon>Rhizosoleniophycidae</taxon>
        <taxon>Rhizosoleniales</taxon>
        <taxon>Rhizosoleniaceae</taxon>
        <taxon>Proboscia</taxon>
    </lineage>
</organism>
<sequence length="133" mass="15191">MQKLKLRVLNTLPRNCISEHYSLNLELQASSKFHQIDVTLAKADENDSGDEISDTLPQDKKEMILVSDSVTKSSSSLDETKLDMKKPNQFERIQEDRDDYQPQMIEMNISLGKIDDETMALMGPPEDEDNNDD</sequence>
<protein>
    <submittedName>
        <fullName evidence="2">Uncharacterized protein</fullName>
    </submittedName>
</protein>
<proteinExistence type="predicted"/>
<dbReference type="AlphaFoldDB" id="A0A6T8JP30"/>
<dbReference type="EMBL" id="HBEL01022981">
    <property type="protein sequence ID" value="CAD8414636.1"/>
    <property type="molecule type" value="Transcribed_RNA"/>
</dbReference>
<reference evidence="2" key="1">
    <citation type="submission" date="2021-01" db="EMBL/GenBank/DDBJ databases">
        <authorList>
            <person name="Corre E."/>
            <person name="Pelletier E."/>
            <person name="Niang G."/>
            <person name="Scheremetjew M."/>
            <person name="Finn R."/>
            <person name="Kale V."/>
            <person name="Holt S."/>
            <person name="Cochrane G."/>
            <person name="Meng A."/>
            <person name="Brown T."/>
            <person name="Cohen L."/>
        </authorList>
    </citation>
    <scope>NUCLEOTIDE SEQUENCE</scope>
    <source>
        <strain evidence="2">CCAP1064/1</strain>
    </source>
</reference>
<dbReference type="EMBL" id="HBEL01022970">
    <property type="protein sequence ID" value="CAD8414632.1"/>
    <property type="molecule type" value="Transcribed_RNA"/>
</dbReference>
<accession>A0A6T8JP30</accession>
<gene>
    <name evidence="1" type="ORF">PINE0816_LOCUS10766</name>
    <name evidence="2" type="ORF">PINE0816_LOCUS10770</name>
</gene>
<evidence type="ECO:0000313" key="1">
    <source>
        <dbReference type="EMBL" id="CAD8414632.1"/>
    </source>
</evidence>
<evidence type="ECO:0000313" key="2">
    <source>
        <dbReference type="EMBL" id="CAD8414636.1"/>
    </source>
</evidence>